<accession>A0A817UV83</accession>
<organism evidence="2 3">
    <name type="scientific">Rotaria socialis</name>
    <dbReference type="NCBI Taxonomy" id="392032"/>
    <lineage>
        <taxon>Eukaryota</taxon>
        <taxon>Metazoa</taxon>
        <taxon>Spiralia</taxon>
        <taxon>Gnathifera</taxon>
        <taxon>Rotifera</taxon>
        <taxon>Eurotatoria</taxon>
        <taxon>Bdelloidea</taxon>
        <taxon>Philodinida</taxon>
        <taxon>Philodinidae</taxon>
        <taxon>Rotaria</taxon>
    </lineage>
</organism>
<sequence length="147" mass="16782">MVDFRMTKNYQVKMTCAEQHLKNSFILVGILLVFEGLAFLIFPYSTAKLLLLSALETKQAEQFARVAGLAIVVIGYYYCIAGYFTLIGYFRASIIGRLFILPIISAMVYFYSIEVPFLIFGIQDFLSALWSYACLMVYDAEQQKLQC</sequence>
<feature type="transmembrane region" description="Helical" evidence="1">
    <location>
        <begin position="94"/>
        <end position="111"/>
    </location>
</feature>
<name>A0A817UV83_9BILA</name>
<keyword evidence="1" id="KW-0812">Transmembrane</keyword>
<protein>
    <submittedName>
        <fullName evidence="2">Uncharacterized protein</fullName>
    </submittedName>
</protein>
<dbReference type="Proteomes" id="UP000663825">
    <property type="component" value="Unassembled WGS sequence"/>
</dbReference>
<evidence type="ECO:0000313" key="3">
    <source>
        <dbReference type="Proteomes" id="UP000663825"/>
    </source>
</evidence>
<dbReference type="OrthoDB" id="10023313at2759"/>
<evidence type="ECO:0000256" key="1">
    <source>
        <dbReference type="SAM" id="Phobius"/>
    </source>
</evidence>
<reference evidence="2" key="1">
    <citation type="submission" date="2021-02" db="EMBL/GenBank/DDBJ databases">
        <authorList>
            <person name="Nowell W R."/>
        </authorList>
    </citation>
    <scope>NUCLEOTIDE SEQUENCE</scope>
</reference>
<keyword evidence="1" id="KW-1133">Transmembrane helix</keyword>
<feature type="transmembrane region" description="Helical" evidence="1">
    <location>
        <begin position="21"/>
        <end position="42"/>
    </location>
</feature>
<gene>
    <name evidence="2" type="ORF">TIS948_LOCUS22097</name>
</gene>
<keyword evidence="1" id="KW-0472">Membrane</keyword>
<comment type="caution">
    <text evidence="2">The sequence shown here is derived from an EMBL/GenBank/DDBJ whole genome shotgun (WGS) entry which is preliminary data.</text>
</comment>
<dbReference type="AlphaFoldDB" id="A0A817UV83"/>
<evidence type="ECO:0000313" key="2">
    <source>
        <dbReference type="EMBL" id="CAF3338066.1"/>
    </source>
</evidence>
<proteinExistence type="predicted"/>
<feature type="transmembrane region" description="Helical" evidence="1">
    <location>
        <begin position="62"/>
        <end position="87"/>
    </location>
</feature>
<dbReference type="EMBL" id="CAJNXB010003774">
    <property type="protein sequence ID" value="CAF3338066.1"/>
    <property type="molecule type" value="Genomic_DNA"/>
</dbReference>